<dbReference type="InterPro" id="IPR036641">
    <property type="entry name" value="HPT_dom_sf"/>
</dbReference>
<keyword evidence="8" id="KW-0547">Nucleotide-binding</keyword>
<dbReference type="NCBIfam" id="TIGR00229">
    <property type="entry name" value="sensory_box"/>
    <property type="match status" value="3"/>
</dbReference>
<dbReference type="SUPFAM" id="SSF55874">
    <property type="entry name" value="ATPase domain of HSP90 chaperone/DNA topoisomerase II/histidine kinase"/>
    <property type="match status" value="1"/>
</dbReference>
<comment type="catalytic activity">
    <reaction evidence="1">
        <text>ATP + protein L-histidine = ADP + protein N-phospho-L-histidine.</text>
        <dbReference type="EC" id="2.7.13.3"/>
    </reaction>
</comment>
<dbReference type="InterPro" id="IPR036097">
    <property type="entry name" value="HisK_dim/P_sf"/>
</dbReference>
<keyword evidence="12" id="KW-0902">Two-component regulatory system</keyword>
<dbReference type="SUPFAM" id="SSF47384">
    <property type="entry name" value="Homodimeric domain of signal transducing histidine kinase"/>
    <property type="match status" value="1"/>
</dbReference>
<evidence type="ECO:0000256" key="10">
    <source>
        <dbReference type="ARBA" id="ARBA00022840"/>
    </source>
</evidence>
<dbReference type="InterPro" id="IPR000700">
    <property type="entry name" value="PAS-assoc_C"/>
</dbReference>
<feature type="domain" description="PAS" evidence="21">
    <location>
        <begin position="309"/>
        <end position="345"/>
    </location>
</feature>
<feature type="domain" description="Histidine kinase" evidence="19">
    <location>
        <begin position="460"/>
        <end position="681"/>
    </location>
</feature>
<evidence type="ECO:0000256" key="15">
    <source>
        <dbReference type="ARBA" id="ARBA00068150"/>
    </source>
</evidence>
<dbReference type="CDD" id="cd16922">
    <property type="entry name" value="HATPase_EvgS-ArcB-TorS-like"/>
    <property type="match status" value="1"/>
</dbReference>
<evidence type="ECO:0000256" key="6">
    <source>
        <dbReference type="ARBA" id="ARBA00022679"/>
    </source>
</evidence>
<dbReference type="CDD" id="cd17546">
    <property type="entry name" value="REC_hyHK_CKI1_RcsC-like"/>
    <property type="match status" value="1"/>
</dbReference>
<dbReference type="Gene3D" id="3.30.565.10">
    <property type="entry name" value="Histidine kinase-like ATPase, C-terminal domain"/>
    <property type="match status" value="1"/>
</dbReference>
<keyword evidence="7" id="KW-0812">Transmembrane</keyword>
<evidence type="ECO:0000256" key="13">
    <source>
        <dbReference type="ARBA" id="ARBA00023136"/>
    </source>
</evidence>
<feature type="compositionally biased region" description="Acidic residues" evidence="18">
    <location>
        <begin position="968"/>
        <end position="978"/>
    </location>
</feature>
<dbReference type="InterPro" id="IPR011006">
    <property type="entry name" value="CheY-like_superfamily"/>
</dbReference>
<accession>A0A5C6FSK1</accession>
<dbReference type="PROSITE" id="PS50110">
    <property type="entry name" value="RESPONSE_REGULATORY"/>
    <property type="match status" value="2"/>
</dbReference>
<dbReference type="EMBL" id="SJPZ01000001">
    <property type="protein sequence ID" value="TWU65266.1"/>
    <property type="molecule type" value="Genomic_DNA"/>
</dbReference>
<dbReference type="Pfam" id="PF00512">
    <property type="entry name" value="HisKA"/>
    <property type="match status" value="1"/>
</dbReference>
<feature type="modified residue" description="Phosphohistidine" evidence="16">
    <location>
        <position position="1074"/>
    </location>
</feature>
<dbReference type="PRINTS" id="PR00344">
    <property type="entry name" value="BCTRLSENSOR"/>
</dbReference>
<dbReference type="EC" id="2.7.13.3" evidence="3"/>
<dbReference type="SMART" id="SM00091">
    <property type="entry name" value="PAS"/>
    <property type="match status" value="3"/>
</dbReference>
<dbReference type="SUPFAM" id="SSF52172">
    <property type="entry name" value="CheY-like"/>
    <property type="match status" value="2"/>
</dbReference>
<feature type="compositionally biased region" description="Basic and acidic residues" evidence="18">
    <location>
        <begin position="1"/>
        <end position="10"/>
    </location>
</feature>
<dbReference type="PROSITE" id="PS50894">
    <property type="entry name" value="HPT"/>
    <property type="match status" value="1"/>
</dbReference>
<feature type="compositionally biased region" description="Basic and acidic residues" evidence="18">
    <location>
        <begin position="32"/>
        <end position="41"/>
    </location>
</feature>
<dbReference type="Pfam" id="PF02518">
    <property type="entry name" value="HATPase_c"/>
    <property type="match status" value="1"/>
</dbReference>
<feature type="modified residue" description="4-aspartylphosphate" evidence="17">
    <location>
        <position position="895"/>
    </location>
</feature>
<feature type="domain" description="PAC" evidence="22">
    <location>
        <begin position="125"/>
        <end position="180"/>
    </location>
</feature>
<evidence type="ECO:0000259" key="23">
    <source>
        <dbReference type="PROSITE" id="PS50894"/>
    </source>
</evidence>
<name>A0A5C6FSK1_9PLAN</name>
<evidence type="ECO:0000256" key="11">
    <source>
        <dbReference type="ARBA" id="ARBA00022989"/>
    </source>
</evidence>
<dbReference type="Proteomes" id="UP000316476">
    <property type="component" value="Unassembled WGS sequence"/>
</dbReference>
<dbReference type="SUPFAM" id="SSF55785">
    <property type="entry name" value="PYP-like sensor domain (PAS domain)"/>
    <property type="match status" value="3"/>
</dbReference>
<dbReference type="CDD" id="cd00088">
    <property type="entry name" value="HPT"/>
    <property type="match status" value="1"/>
</dbReference>
<keyword evidence="10" id="KW-0067">ATP-binding</keyword>
<dbReference type="SMART" id="SM00448">
    <property type="entry name" value="REC"/>
    <property type="match status" value="2"/>
</dbReference>
<dbReference type="PROSITE" id="PS50109">
    <property type="entry name" value="HIS_KIN"/>
    <property type="match status" value="1"/>
</dbReference>
<evidence type="ECO:0000259" key="21">
    <source>
        <dbReference type="PROSITE" id="PS50112"/>
    </source>
</evidence>
<dbReference type="Gene3D" id="3.40.50.2300">
    <property type="match status" value="2"/>
</dbReference>
<dbReference type="GO" id="GO:0000155">
    <property type="term" value="F:phosphorelay sensor kinase activity"/>
    <property type="evidence" value="ECO:0007669"/>
    <property type="project" value="InterPro"/>
</dbReference>
<evidence type="ECO:0000313" key="24">
    <source>
        <dbReference type="EMBL" id="TWU65266.1"/>
    </source>
</evidence>
<dbReference type="InterPro" id="IPR003594">
    <property type="entry name" value="HATPase_dom"/>
</dbReference>
<keyword evidence="9 24" id="KW-0418">Kinase</keyword>
<dbReference type="SMART" id="SM00388">
    <property type="entry name" value="HisKA"/>
    <property type="match status" value="1"/>
</dbReference>
<comment type="caution">
    <text evidence="24">The sequence shown here is derived from an EMBL/GenBank/DDBJ whole genome shotgun (WGS) entry which is preliminary data.</text>
</comment>
<dbReference type="PANTHER" id="PTHR45339:SF1">
    <property type="entry name" value="HYBRID SIGNAL TRANSDUCTION HISTIDINE KINASE J"/>
    <property type="match status" value="1"/>
</dbReference>
<feature type="region of interest" description="Disordered" evidence="18">
    <location>
        <begin position="1"/>
        <end position="41"/>
    </location>
</feature>
<evidence type="ECO:0000259" key="20">
    <source>
        <dbReference type="PROSITE" id="PS50110"/>
    </source>
</evidence>
<keyword evidence="4" id="KW-1003">Cell membrane</keyword>
<feature type="domain" description="HPt" evidence="23">
    <location>
        <begin position="1035"/>
        <end position="1132"/>
    </location>
</feature>
<comment type="subcellular location">
    <subcellularLocation>
        <location evidence="2">Cell membrane</location>
        <topology evidence="2">Multi-pass membrane protein</topology>
    </subcellularLocation>
</comment>
<protein>
    <recommendedName>
        <fullName evidence="15">Sensory/regulatory protein RpfC</fullName>
        <ecNumber evidence="3">2.7.13.3</ecNumber>
    </recommendedName>
</protein>
<dbReference type="SMART" id="SM00073">
    <property type="entry name" value="HPT"/>
    <property type="match status" value="1"/>
</dbReference>
<dbReference type="FunFam" id="1.10.287.130:FF:000002">
    <property type="entry name" value="Two-component osmosensing histidine kinase"/>
    <property type="match status" value="1"/>
</dbReference>
<dbReference type="Gene3D" id="3.30.450.20">
    <property type="entry name" value="PAS domain"/>
    <property type="match status" value="3"/>
</dbReference>
<evidence type="ECO:0000256" key="16">
    <source>
        <dbReference type="PROSITE-ProRule" id="PRU00110"/>
    </source>
</evidence>
<dbReference type="PANTHER" id="PTHR45339">
    <property type="entry name" value="HYBRID SIGNAL TRANSDUCTION HISTIDINE KINASE J"/>
    <property type="match status" value="1"/>
</dbReference>
<dbReference type="CDD" id="cd00082">
    <property type="entry name" value="HisKA"/>
    <property type="match status" value="1"/>
</dbReference>
<evidence type="ECO:0000259" key="19">
    <source>
        <dbReference type="PROSITE" id="PS50109"/>
    </source>
</evidence>
<dbReference type="SUPFAM" id="SSF47226">
    <property type="entry name" value="Histidine-containing phosphotransfer domain, HPT domain"/>
    <property type="match status" value="1"/>
</dbReference>
<evidence type="ECO:0000256" key="14">
    <source>
        <dbReference type="ARBA" id="ARBA00064003"/>
    </source>
</evidence>
<reference evidence="24 25" key="1">
    <citation type="submission" date="2019-02" db="EMBL/GenBank/DDBJ databases">
        <title>Deep-cultivation of Planctomycetes and their phenomic and genomic characterization uncovers novel biology.</title>
        <authorList>
            <person name="Wiegand S."/>
            <person name="Jogler M."/>
            <person name="Boedeker C."/>
            <person name="Pinto D."/>
            <person name="Vollmers J."/>
            <person name="Rivas-Marin E."/>
            <person name="Kohn T."/>
            <person name="Peeters S.H."/>
            <person name="Heuer A."/>
            <person name="Rast P."/>
            <person name="Oberbeckmann S."/>
            <person name="Bunk B."/>
            <person name="Jeske O."/>
            <person name="Meyerdierks A."/>
            <person name="Storesund J.E."/>
            <person name="Kallscheuer N."/>
            <person name="Luecker S."/>
            <person name="Lage O.M."/>
            <person name="Pohl T."/>
            <person name="Merkel B.J."/>
            <person name="Hornburger P."/>
            <person name="Mueller R.-W."/>
            <person name="Bruemmer F."/>
            <person name="Labrenz M."/>
            <person name="Spormann A.M."/>
            <person name="Op Den Camp H."/>
            <person name="Overmann J."/>
            <person name="Amann R."/>
            <person name="Jetten M.S.M."/>
            <person name="Mascher T."/>
            <person name="Medema M.H."/>
            <person name="Devos D.P."/>
            <person name="Kaster A.-K."/>
            <person name="Ovreas L."/>
            <person name="Rohde M."/>
            <person name="Galperin M.Y."/>
            <person name="Jogler C."/>
        </authorList>
    </citation>
    <scope>NUCLEOTIDE SEQUENCE [LARGE SCALE GENOMIC DNA]</scope>
    <source>
        <strain evidence="24 25">V7</strain>
    </source>
</reference>
<keyword evidence="6 24" id="KW-0808">Transferase</keyword>
<dbReference type="FunFam" id="3.30.565.10:FF:000010">
    <property type="entry name" value="Sensor histidine kinase RcsC"/>
    <property type="match status" value="1"/>
</dbReference>
<feature type="domain" description="Response regulatory" evidence="20">
    <location>
        <begin position="701"/>
        <end position="822"/>
    </location>
</feature>
<dbReference type="InterPro" id="IPR001789">
    <property type="entry name" value="Sig_transdc_resp-reg_receiver"/>
</dbReference>
<dbReference type="SMART" id="SM00387">
    <property type="entry name" value="HATPase_c"/>
    <property type="match status" value="1"/>
</dbReference>
<dbReference type="PROSITE" id="PS50113">
    <property type="entry name" value="PAC"/>
    <property type="match status" value="2"/>
</dbReference>
<evidence type="ECO:0000256" key="9">
    <source>
        <dbReference type="ARBA" id="ARBA00022777"/>
    </source>
</evidence>
<evidence type="ECO:0000256" key="18">
    <source>
        <dbReference type="SAM" id="MobiDB-lite"/>
    </source>
</evidence>
<comment type="subunit">
    <text evidence="14">At low DSF concentrations, interacts with RpfF.</text>
</comment>
<dbReference type="AlphaFoldDB" id="A0A5C6FSK1"/>
<organism evidence="24 25">
    <name type="scientific">Crateriforma conspicua</name>
    <dbReference type="NCBI Taxonomy" id="2527996"/>
    <lineage>
        <taxon>Bacteria</taxon>
        <taxon>Pseudomonadati</taxon>
        <taxon>Planctomycetota</taxon>
        <taxon>Planctomycetia</taxon>
        <taxon>Planctomycetales</taxon>
        <taxon>Planctomycetaceae</taxon>
        <taxon>Crateriforma</taxon>
    </lineage>
</organism>
<dbReference type="GO" id="GO:0005524">
    <property type="term" value="F:ATP binding"/>
    <property type="evidence" value="ECO:0007669"/>
    <property type="project" value="UniProtKB-KW"/>
</dbReference>
<dbReference type="Pfam" id="PF08448">
    <property type="entry name" value="PAS_4"/>
    <property type="match status" value="3"/>
</dbReference>
<dbReference type="InterPro" id="IPR000014">
    <property type="entry name" value="PAS"/>
</dbReference>
<dbReference type="InterPro" id="IPR008207">
    <property type="entry name" value="Sig_transdc_His_kin_Hpt_dom"/>
</dbReference>
<dbReference type="InterPro" id="IPR003661">
    <property type="entry name" value="HisK_dim/P_dom"/>
</dbReference>
<feature type="modified residue" description="4-aspartylphosphate" evidence="17">
    <location>
        <position position="755"/>
    </location>
</feature>
<evidence type="ECO:0000256" key="5">
    <source>
        <dbReference type="ARBA" id="ARBA00022553"/>
    </source>
</evidence>
<dbReference type="InterPro" id="IPR005467">
    <property type="entry name" value="His_kinase_dom"/>
</dbReference>
<evidence type="ECO:0000256" key="8">
    <source>
        <dbReference type="ARBA" id="ARBA00022741"/>
    </source>
</evidence>
<evidence type="ECO:0000256" key="2">
    <source>
        <dbReference type="ARBA" id="ARBA00004651"/>
    </source>
</evidence>
<dbReference type="Gene3D" id="1.10.287.130">
    <property type="match status" value="1"/>
</dbReference>
<dbReference type="GO" id="GO:0005886">
    <property type="term" value="C:plasma membrane"/>
    <property type="evidence" value="ECO:0007669"/>
    <property type="project" value="UniProtKB-SubCell"/>
</dbReference>
<evidence type="ECO:0000256" key="4">
    <source>
        <dbReference type="ARBA" id="ARBA00022475"/>
    </source>
</evidence>
<dbReference type="InterPro" id="IPR013656">
    <property type="entry name" value="PAS_4"/>
</dbReference>
<keyword evidence="13" id="KW-0472">Membrane</keyword>
<dbReference type="InterPro" id="IPR004358">
    <property type="entry name" value="Sig_transdc_His_kin-like_C"/>
</dbReference>
<dbReference type="InterPro" id="IPR036890">
    <property type="entry name" value="HATPase_C_sf"/>
</dbReference>
<sequence>MDDSRPHDASETPDVPADSQATRQSESSIDVSDSRSGDPSTIHEIERLETALRESDAVYRSLVESLPLSVIRKGMDGRIKYVNKRASEQIGRPAAELVGKTDFDLYPADLAKKYVADDLQVIESGKLRHDIERHQSGSDDQTYVEVWKAPVRDAAGTVVGVQAMFWDVSRQKDAEQQIEYEKYLLGTLLDTVPDSVYFKDSDSRFIRLSRSCANKLGVDDPEDALGKSDADFFASDHAQKALADERQIMQTGQPVLADIEHETYPDGSESWCSTTKVPLRDKQDNVVGTFGISRDVTEQILAEQELARERDLLKTIIDNVPDLIYVKDRFGRFVTANAALVRMLGVDSVDDLIGKTDYDFSPPDLACNYVTDDQNVMRSGRPLLDREESHRRPDGSEICLLTTKVPLFPATQDEQPSDEAVGVVGIGHDITRRKKIDREILEAKESADQANRAKSDFLANMSHEIRTPLNAIIGMTDLVLDTKLDTTQRNFLSMVQEAGESLLSILNDILDFSKIEAGKLEFEEATFDLRESLGDTMKSLGLKAHAKNLELAFRVDPEVPRFVVGDSTRLRQVLVNLVGNAIKFTEAGEVVAEVRLLSQNEDEVWLSVSVRDTGIGIPAEKTQSIFDEFEQADTSTTRRFGGTGLGLAISSQLVRLMGGEIQVTSDVGVGSEFNFDIRLRAADQEVEEQHRRGMVVVGGTRVLVVDDNQTNREILFEMLGNWGMLPILAESASQAMQKIESAEQDSQPFGLIISDVNMPEMSGFDFIRALRSSDSACRLPVILLTSGGREGDRDLGRQLGVEERLLKPVKQSELFDSIVRTLGISAPEDAATLATQPHNPPEQTLKILLVEDNEINRRLAVGVLSADGHQVDVAHDGQQAVERLENEAFDVVLMDVQMPIMDGLEATRQIRQREESTGRHQPIIAMTAHAMKGDRDRCLEAGMDDYLAKPIRVSELRTKLSKTIEPPDASEDADETSDASESSGEAEDKIQATTSSEESGRQQADPEETIPSPNVDSDDGPCFDWEQAKQTVRGNEALLRELLGVYMREARELADQMNDATEQQQWDKVRQAAHTLKGASLSVGAVGVGKLAEQIQNAAEPIEPAQIESLVCCVDQAVTEAEAYQKSDDADQ</sequence>
<feature type="domain" description="Response regulatory" evidence="20">
    <location>
        <begin position="846"/>
        <end position="964"/>
    </location>
</feature>
<dbReference type="PROSITE" id="PS50112">
    <property type="entry name" value="PAS"/>
    <property type="match status" value="2"/>
</dbReference>
<evidence type="ECO:0000256" key="1">
    <source>
        <dbReference type="ARBA" id="ARBA00000085"/>
    </source>
</evidence>
<evidence type="ECO:0000256" key="12">
    <source>
        <dbReference type="ARBA" id="ARBA00023012"/>
    </source>
</evidence>
<keyword evidence="11" id="KW-1133">Transmembrane helix</keyword>
<gene>
    <name evidence="24" type="primary">barA_1</name>
    <name evidence="24" type="ORF">V7x_08120</name>
</gene>
<dbReference type="Pfam" id="PF01627">
    <property type="entry name" value="Hpt"/>
    <property type="match status" value="1"/>
</dbReference>
<dbReference type="OrthoDB" id="9762493at2"/>
<dbReference type="InterPro" id="IPR035965">
    <property type="entry name" value="PAS-like_dom_sf"/>
</dbReference>
<evidence type="ECO:0000259" key="22">
    <source>
        <dbReference type="PROSITE" id="PS50113"/>
    </source>
</evidence>
<proteinExistence type="predicted"/>
<dbReference type="CDD" id="cd00130">
    <property type="entry name" value="PAS"/>
    <property type="match status" value="3"/>
</dbReference>
<dbReference type="RefSeq" id="WP_146411051.1">
    <property type="nucleotide sequence ID" value="NZ_SJPZ01000001.1"/>
</dbReference>
<feature type="domain" description="PAC" evidence="22">
    <location>
        <begin position="255"/>
        <end position="308"/>
    </location>
</feature>
<keyword evidence="5 17" id="KW-0597">Phosphoprotein</keyword>
<feature type="region of interest" description="Disordered" evidence="18">
    <location>
        <begin position="958"/>
        <end position="1023"/>
    </location>
</feature>
<evidence type="ECO:0000256" key="7">
    <source>
        <dbReference type="ARBA" id="ARBA00022692"/>
    </source>
</evidence>
<feature type="domain" description="PAS" evidence="21">
    <location>
        <begin position="55"/>
        <end position="134"/>
    </location>
</feature>
<evidence type="ECO:0000256" key="3">
    <source>
        <dbReference type="ARBA" id="ARBA00012438"/>
    </source>
</evidence>
<dbReference type="Gene3D" id="1.20.120.160">
    <property type="entry name" value="HPT domain"/>
    <property type="match status" value="1"/>
</dbReference>
<dbReference type="Pfam" id="PF00072">
    <property type="entry name" value="Response_reg"/>
    <property type="match status" value="2"/>
</dbReference>
<evidence type="ECO:0000256" key="17">
    <source>
        <dbReference type="PROSITE-ProRule" id="PRU00169"/>
    </source>
</evidence>
<evidence type="ECO:0000313" key="25">
    <source>
        <dbReference type="Proteomes" id="UP000316476"/>
    </source>
</evidence>